<reference evidence="1 2" key="1">
    <citation type="submission" date="2018-03" db="EMBL/GenBank/DDBJ databases">
        <title>Genome sequence of Clostridium luticellarii DSM 29923.</title>
        <authorList>
            <person name="Poehlein A."/>
            <person name="Daniel R."/>
        </authorList>
    </citation>
    <scope>NUCLEOTIDE SEQUENCE [LARGE SCALE GENOMIC DNA]</scope>
    <source>
        <strain evidence="1 2">DSM 29923</strain>
    </source>
</reference>
<gene>
    <name evidence="1" type="ORF">CLLU_10310</name>
</gene>
<evidence type="ECO:0000313" key="1">
    <source>
        <dbReference type="EMBL" id="PRR86003.1"/>
    </source>
</evidence>
<accession>A0A2T0BQ45</accession>
<proteinExistence type="predicted"/>
<comment type="caution">
    <text evidence="1">The sequence shown here is derived from an EMBL/GenBank/DDBJ whole genome shotgun (WGS) entry which is preliminary data.</text>
</comment>
<dbReference type="AlphaFoldDB" id="A0A2T0BQ45"/>
<organism evidence="1 2">
    <name type="scientific">Clostridium luticellarii</name>
    <dbReference type="NCBI Taxonomy" id="1691940"/>
    <lineage>
        <taxon>Bacteria</taxon>
        <taxon>Bacillati</taxon>
        <taxon>Bacillota</taxon>
        <taxon>Clostridia</taxon>
        <taxon>Eubacteriales</taxon>
        <taxon>Clostridiaceae</taxon>
        <taxon>Clostridium</taxon>
    </lineage>
</organism>
<dbReference type="Proteomes" id="UP000237798">
    <property type="component" value="Unassembled WGS sequence"/>
</dbReference>
<dbReference type="RefSeq" id="WP_106008508.1">
    <property type="nucleotide sequence ID" value="NZ_PVXP01000009.1"/>
</dbReference>
<evidence type="ECO:0000313" key="2">
    <source>
        <dbReference type="Proteomes" id="UP000237798"/>
    </source>
</evidence>
<dbReference type="OrthoDB" id="1912541at2"/>
<keyword evidence="2" id="KW-1185">Reference proteome</keyword>
<name>A0A2T0BQ45_9CLOT</name>
<protein>
    <submittedName>
        <fullName evidence="1">Uncharacterized protein</fullName>
    </submittedName>
</protein>
<dbReference type="EMBL" id="PVXP01000009">
    <property type="protein sequence ID" value="PRR86003.1"/>
    <property type="molecule type" value="Genomic_DNA"/>
</dbReference>
<sequence length="69" mass="8075">MFDTAKIKGYSKLADTEKQVFDSFCKNFYSMWEEPEKHAPIKVQRADGYLKVVLNDGDWLHVLGNGDWY</sequence>